<evidence type="ECO:0000313" key="3">
    <source>
        <dbReference type="Proteomes" id="UP000000226"/>
    </source>
</evidence>
<keyword evidence="3" id="KW-1185">Reference proteome</keyword>
<protein>
    <submittedName>
        <fullName evidence="2">Uncharacterized protein</fullName>
    </submittedName>
</protein>
<evidence type="ECO:0000256" key="1">
    <source>
        <dbReference type="SAM" id="Phobius"/>
    </source>
</evidence>
<feature type="transmembrane region" description="Helical" evidence="1">
    <location>
        <begin position="67"/>
        <end position="89"/>
    </location>
</feature>
<keyword evidence="1" id="KW-0472">Membrane</keyword>
<gene>
    <name evidence="2" type="ORF">PHAVU_003G139100g</name>
</gene>
<proteinExistence type="predicted"/>
<accession>V7C982</accession>
<feature type="transmembrane region" description="Helical" evidence="1">
    <location>
        <begin position="12"/>
        <end position="32"/>
    </location>
</feature>
<dbReference type="Proteomes" id="UP000000226">
    <property type="component" value="Chromosome 3"/>
</dbReference>
<dbReference type="EMBL" id="CM002290">
    <property type="protein sequence ID" value="ESW26679.1"/>
    <property type="molecule type" value="Genomic_DNA"/>
</dbReference>
<name>V7C982_PHAVU</name>
<reference evidence="3" key="1">
    <citation type="journal article" date="2014" name="Nat. Genet.">
        <title>A reference genome for common bean and genome-wide analysis of dual domestications.</title>
        <authorList>
            <person name="Schmutz J."/>
            <person name="McClean P.E."/>
            <person name="Mamidi S."/>
            <person name="Wu G.A."/>
            <person name="Cannon S.B."/>
            <person name="Grimwood J."/>
            <person name="Jenkins J."/>
            <person name="Shu S."/>
            <person name="Song Q."/>
            <person name="Chavarro C."/>
            <person name="Torres-Torres M."/>
            <person name="Geffroy V."/>
            <person name="Moghaddam S.M."/>
            <person name="Gao D."/>
            <person name="Abernathy B."/>
            <person name="Barry K."/>
            <person name="Blair M."/>
            <person name="Brick M.A."/>
            <person name="Chovatia M."/>
            <person name="Gepts P."/>
            <person name="Goodstein D.M."/>
            <person name="Gonzales M."/>
            <person name="Hellsten U."/>
            <person name="Hyten D.L."/>
            <person name="Jia G."/>
            <person name="Kelly J.D."/>
            <person name="Kudrna D."/>
            <person name="Lee R."/>
            <person name="Richard M.M."/>
            <person name="Miklas P.N."/>
            <person name="Osorno J.M."/>
            <person name="Rodrigues J."/>
            <person name="Thareau V."/>
            <person name="Urrea C.A."/>
            <person name="Wang M."/>
            <person name="Yu Y."/>
            <person name="Zhang M."/>
            <person name="Wing R.A."/>
            <person name="Cregan P.B."/>
            <person name="Rokhsar D.S."/>
            <person name="Jackson S.A."/>
        </authorList>
    </citation>
    <scope>NUCLEOTIDE SEQUENCE [LARGE SCALE GENOMIC DNA]</scope>
    <source>
        <strain evidence="3">cv. G19833</strain>
    </source>
</reference>
<dbReference type="AlphaFoldDB" id="V7C982"/>
<dbReference type="Gramene" id="ESW26679">
    <property type="protein sequence ID" value="ESW26679"/>
    <property type="gene ID" value="PHAVU_003G139100g"/>
</dbReference>
<evidence type="ECO:0000313" key="2">
    <source>
        <dbReference type="EMBL" id="ESW26679.1"/>
    </source>
</evidence>
<organism evidence="2 3">
    <name type="scientific">Phaseolus vulgaris</name>
    <name type="common">Kidney bean</name>
    <name type="synonym">French bean</name>
    <dbReference type="NCBI Taxonomy" id="3885"/>
    <lineage>
        <taxon>Eukaryota</taxon>
        <taxon>Viridiplantae</taxon>
        <taxon>Streptophyta</taxon>
        <taxon>Embryophyta</taxon>
        <taxon>Tracheophyta</taxon>
        <taxon>Spermatophyta</taxon>
        <taxon>Magnoliopsida</taxon>
        <taxon>eudicotyledons</taxon>
        <taxon>Gunneridae</taxon>
        <taxon>Pentapetalae</taxon>
        <taxon>rosids</taxon>
        <taxon>fabids</taxon>
        <taxon>Fabales</taxon>
        <taxon>Fabaceae</taxon>
        <taxon>Papilionoideae</taxon>
        <taxon>50 kb inversion clade</taxon>
        <taxon>NPAAA clade</taxon>
        <taxon>indigoferoid/millettioid clade</taxon>
        <taxon>Phaseoleae</taxon>
        <taxon>Phaseolus</taxon>
    </lineage>
</organism>
<sequence length="107" mass="12733">MLSRAKLITSKSSFVSYEVLSYCFTIKIYLFGGDLDRSELQYRCTIPHTLMFSIPPMNIYEIKGSPILRIGVFFVWWLYYYINLVFVFLKVRLRFIFVLRHMAIAVL</sequence>
<keyword evidence="1" id="KW-0812">Transmembrane</keyword>
<keyword evidence="1" id="KW-1133">Transmembrane helix</keyword>